<dbReference type="PANTHER" id="PTHR10041:SF5">
    <property type="entry name" value="LEUCINE-RICH COLIPASE-LIKE PROTEIN 1"/>
    <property type="match status" value="1"/>
</dbReference>
<evidence type="ECO:0000313" key="2">
    <source>
        <dbReference type="EMBL" id="KAK8392356.1"/>
    </source>
</evidence>
<feature type="signal peptide" evidence="1">
    <location>
        <begin position="1"/>
        <end position="21"/>
    </location>
</feature>
<sequence length="152" mass="16559">MVVVVVVVAAVVVVVVQRGEAVPSKVGNRMVPSWWIGARTKRTCQRWSDCAEKECCVRPMLASRSYCFPYKTLGESCDASALLVNMEKEVFLDHCPCDLHLTCANLYLGTTGKSSHSVCVDPDAAFDHGNTLAEEAGARQPDRAPSPVQITF</sequence>
<gene>
    <name evidence="2" type="ORF">O3P69_014603</name>
</gene>
<reference evidence="2 3" key="1">
    <citation type="submission" date="2023-03" db="EMBL/GenBank/DDBJ databases">
        <title>High-quality genome of Scylla paramamosain provides insights in environmental adaptation.</title>
        <authorList>
            <person name="Zhang L."/>
        </authorList>
    </citation>
    <scope>NUCLEOTIDE SEQUENCE [LARGE SCALE GENOMIC DNA]</scope>
    <source>
        <strain evidence="2">LZ_2023a</strain>
        <tissue evidence="2">Muscle</tissue>
    </source>
</reference>
<keyword evidence="3" id="KW-1185">Reference proteome</keyword>
<keyword evidence="1" id="KW-0732">Signal</keyword>
<dbReference type="Proteomes" id="UP001487740">
    <property type="component" value="Unassembled WGS sequence"/>
</dbReference>
<accession>A0AAW0TXU5</accession>
<dbReference type="AlphaFoldDB" id="A0AAW0TXU5"/>
<name>A0AAW0TXU5_SCYPA</name>
<dbReference type="GO" id="GO:0008047">
    <property type="term" value="F:enzyme activator activity"/>
    <property type="evidence" value="ECO:0007669"/>
    <property type="project" value="InterPro"/>
</dbReference>
<feature type="chain" id="PRO_5043340104" description="Prokineticin domain-containing protein" evidence="1">
    <location>
        <begin position="22"/>
        <end position="152"/>
    </location>
</feature>
<dbReference type="EMBL" id="JARAKH010000022">
    <property type="protein sequence ID" value="KAK8392356.1"/>
    <property type="molecule type" value="Genomic_DNA"/>
</dbReference>
<dbReference type="GO" id="GO:0005576">
    <property type="term" value="C:extracellular region"/>
    <property type="evidence" value="ECO:0007669"/>
    <property type="project" value="InterPro"/>
</dbReference>
<protein>
    <recommendedName>
        <fullName evidence="4">Prokineticin domain-containing protein</fullName>
    </recommendedName>
</protein>
<dbReference type="GO" id="GO:0007586">
    <property type="term" value="P:digestion"/>
    <property type="evidence" value="ECO:0007669"/>
    <property type="project" value="InterPro"/>
</dbReference>
<organism evidence="2 3">
    <name type="scientific">Scylla paramamosain</name>
    <name type="common">Mud crab</name>
    <dbReference type="NCBI Taxonomy" id="85552"/>
    <lineage>
        <taxon>Eukaryota</taxon>
        <taxon>Metazoa</taxon>
        <taxon>Ecdysozoa</taxon>
        <taxon>Arthropoda</taxon>
        <taxon>Crustacea</taxon>
        <taxon>Multicrustacea</taxon>
        <taxon>Malacostraca</taxon>
        <taxon>Eumalacostraca</taxon>
        <taxon>Eucarida</taxon>
        <taxon>Decapoda</taxon>
        <taxon>Pleocyemata</taxon>
        <taxon>Brachyura</taxon>
        <taxon>Eubrachyura</taxon>
        <taxon>Portunoidea</taxon>
        <taxon>Portunidae</taxon>
        <taxon>Portuninae</taxon>
        <taxon>Scylla</taxon>
    </lineage>
</organism>
<evidence type="ECO:0000313" key="3">
    <source>
        <dbReference type="Proteomes" id="UP001487740"/>
    </source>
</evidence>
<dbReference type="InterPro" id="IPR001981">
    <property type="entry name" value="Colipase"/>
</dbReference>
<evidence type="ECO:0000256" key="1">
    <source>
        <dbReference type="SAM" id="SignalP"/>
    </source>
</evidence>
<dbReference type="GO" id="GO:0016042">
    <property type="term" value="P:lipid catabolic process"/>
    <property type="evidence" value="ECO:0007669"/>
    <property type="project" value="InterPro"/>
</dbReference>
<comment type="caution">
    <text evidence="2">The sequence shown here is derived from an EMBL/GenBank/DDBJ whole genome shotgun (WGS) entry which is preliminary data.</text>
</comment>
<dbReference type="Gene3D" id="2.10.80.10">
    <property type="entry name" value="Lipase, subunit A"/>
    <property type="match status" value="1"/>
</dbReference>
<evidence type="ECO:0008006" key="4">
    <source>
        <dbReference type="Google" id="ProtNLM"/>
    </source>
</evidence>
<dbReference type="PANTHER" id="PTHR10041">
    <property type="entry name" value="COLIPASE"/>
    <property type="match status" value="1"/>
</dbReference>
<proteinExistence type="predicted"/>